<dbReference type="AlphaFoldDB" id="A0A031LHK9"/>
<evidence type="ECO:0000313" key="2">
    <source>
        <dbReference type="Proteomes" id="UP000024332"/>
    </source>
</evidence>
<gene>
    <name evidence="1" type="ORF">CM19_12605</name>
</gene>
<proteinExistence type="predicted"/>
<comment type="caution">
    <text evidence="1">The sequence shown here is derived from an EMBL/GenBank/DDBJ whole genome shotgun (WGS) entry which is preliminary data.</text>
</comment>
<reference evidence="1 2" key="1">
    <citation type="submission" date="2014-03" db="EMBL/GenBank/DDBJ databases">
        <title>Draft genome sequence of the novel thermoacidophilic archaea Acidianus copahuensis ALE1 strain, isolated from Copahue volcanic area in Neuquen Argentina.</title>
        <authorList>
            <person name="Urbieta M.S."/>
            <person name="Rascovan N."/>
            <person name="Castro C."/>
            <person name="Revale S."/>
            <person name="Giaveno M.A."/>
            <person name="Vazquez M.P."/>
            <person name="Donati E.R."/>
        </authorList>
    </citation>
    <scope>NUCLEOTIDE SEQUENCE [LARGE SCALE GENOMIC DNA]</scope>
    <source>
        <strain evidence="1 2">ALE1</strain>
    </source>
</reference>
<name>A0A031LHK9_9CREN</name>
<dbReference type="Proteomes" id="UP000024332">
    <property type="component" value="Unassembled WGS sequence"/>
</dbReference>
<sequence>MKASLDRVIKYLESYAKEKGIMIDLRSNLQYKTVRNGFTVEGILTINDNQYDVLGEFYGRLGLSNFKNEVKSMIDKEYDDINKALSVLARKSSEIKKFSEFIKEIESNIKTEATIAITTIRAKDVIEGNVKIDRLRQKRFLAKRINNYVLYYRFKHNIQLIKNYS</sequence>
<protein>
    <submittedName>
        <fullName evidence="1">Uncharacterized protein</fullName>
    </submittedName>
</protein>
<dbReference type="EMBL" id="JFZT01000065">
    <property type="protein sequence ID" value="EZQ01647.1"/>
    <property type="molecule type" value="Genomic_DNA"/>
</dbReference>
<keyword evidence="2" id="KW-1185">Reference proteome</keyword>
<dbReference type="RefSeq" id="WP_048100688.1">
    <property type="nucleotide sequence ID" value="NZ_JFZT01000065.1"/>
</dbReference>
<evidence type="ECO:0000313" key="1">
    <source>
        <dbReference type="EMBL" id="EZQ01647.1"/>
    </source>
</evidence>
<accession>A0A031LHK9</accession>
<organism evidence="1 2">
    <name type="scientific">Candidatus Acidianus copahuensis</name>
    <dbReference type="NCBI Taxonomy" id="1160895"/>
    <lineage>
        <taxon>Archaea</taxon>
        <taxon>Thermoproteota</taxon>
        <taxon>Thermoprotei</taxon>
        <taxon>Sulfolobales</taxon>
        <taxon>Sulfolobaceae</taxon>
        <taxon>Acidianus</taxon>
    </lineage>
</organism>